<feature type="site" description="Transition state stabilizer" evidence="6">
    <location>
        <position position="211"/>
    </location>
</feature>
<keyword evidence="6" id="KW-0963">Cytoplasm</keyword>
<evidence type="ECO:0000256" key="4">
    <source>
        <dbReference type="ARBA" id="ARBA00022777"/>
    </source>
</evidence>
<comment type="subcellular location">
    <subcellularLocation>
        <location evidence="6">Cytoplasm</location>
    </subcellularLocation>
</comment>
<feature type="binding site" evidence="6">
    <location>
        <begin position="178"/>
        <end position="182"/>
    </location>
    <ligand>
        <name>ATP</name>
        <dbReference type="ChEBI" id="CHEBI:30616"/>
    </ligand>
</feature>
<dbReference type="Gene3D" id="3.30.420.40">
    <property type="match status" value="2"/>
</dbReference>
<comment type="cofactor">
    <cofactor evidence="6">
        <name>Mg(2+)</name>
        <dbReference type="ChEBI" id="CHEBI:18420"/>
    </cofactor>
    <cofactor evidence="6">
        <name>Mn(2+)</name>
        <dbReference type="ChEBI" id="CHEBI:29035"/>
    </cofactor>
    <text evidence="6">Mg(2+). Can also accept Mn(2+).</text>
</comment>
<dbReference type="GO" id="GO:0005737">
    <property type="term" value="C:cytoplasm"/>
    <property type="evidence" value="ECO:0007669"/>
    <property type="project" value="UniProtKB-SubCell"/>
</dbReference>
<feature type="binding site" evidence="6">
    <location>
        <position position="353"/>
    </location>
    <ligand>
        <name>Mg(2+)</name>
        <dbReference type="ChEBI" id="CHEBI:18420"/>
    </ligand>
</feature>
<dbReference type="NCBIfam" id="TIGR00016">
    <property type="entry name" value="ackA"/>
    <property type="match status" value="1"/>
</dbReference>
<comment type="function">
    <text evidence="6">Catalyzes the formation of acetyl phosphate from acetate and ATP. Can also catalyze the reverse reaction.</text>
</comment>
<proteinExistence type="inferred from homology"/>
<comment type="subunit">
    <text evidence="6">Homodimer.</text>
</comment>
<name>A0A8J3J484_9ACTN</name>
<evidence type="ECO:0000256" key="2">
    <source>
        <dbReference type="ARBA" id="ARBA00022679"/>
    </source>
</evidence>
<dbReference type="RefSeq" id="WP_203663849.1">
    <property type="nucleotide sequence ID" value="NZ_BAAAZM010000022.1"/>
</dbReference>
<dbReference type="HAMAP" id="MF_00020">
    <property type="entry name" value="Acetate_kinase"/>
    <property type="match status" value="1"/>
</dbReference>
<dbReference type="InterPro" id="IPR004372">
    <property type="entry name" value="Ac/propionate_kinase"/>
</dbReference>
<feature type="binding site" evidence="6">
    <location>
        <begin position="253"/>
        <end position="255"/>
    </location>
    <ligand>
        <name>ATP</name>
        <dbReference type="ChEBI" id="CHEBI:30616"/>
    </ligand>
</feature>
<comment type="pathway">
    <text evidence="6">Metabolic intermediate biosynthesis; acetyl-CoA biosynthesis; acetyl-CoA from acetate: step 1/2.</text>
</comment>
<dbReference type="GO" id="GO:0006085">
    <property type="term" value="P:acetyl-CoA biosynthetic process"/>
    <property type="evidence" value="ECO:0007669"/>
    <property type="project" value="UniProtKB-UniRule"/>
</dbReference>
<dbReference type="UniPathway" id="UPA00340">
    <property type="reaction ID" value="UER00458"/>
</dbReference>
<dbReference type="InterPro" id="IPR000890">
    <property type="entry name" value="Aliphatic_acid_kin_short-chain"/>
</dbReference>
<sequence>MAYRRGGRMTLPVLVVDAGSASLHVALVDGETVRATYDVAEPGELSGLLPRLGPVDAVGHRFVHGGPYLTGPTVVDDAVRARLVGAGVLAPMHVPRAVAALDAARAALPDVPHVACLDTAFHTDLPAAARTYPVPHGWTERYGLRRYGFHGLSYAWSVRHAAALLGRPADDLQVVVTHLGGGCSACAVRDGHSVDTTMGLTPLEGMAMSRRSGSVDPGMLLWLQTEHGFTAAQLSDALHHRSGLLGVSGSSDDTRDLVRARRRGDRAAELALAVFTHRVRRGVAAMAASLDRLDALVFTGEIGTDQPEVRAEVCAGLRVLGLPDRLSDAVPDEPRCISPVGAAVPVLVVPTGEIQQVAAETRAALAGPALR</sequence>
<evidence type="ECO:0000256" key="7">
    <source>
        <dbReference type="RuleBase" id="RU003835"/>
    </source>
</evidence>
<keyword evidence="9" id="KW-1185">Reference proteome</keyword>
<evidence type="ECO:0000256" key="3">
    <source>
        <dbReference type="ARBA" id="ARBA00022741"/>
    </source>
</evidence>
<evidence type="ECO:0000313" key="8">
    <source>
        <dbReference type="EMBL" id="GID15506.1"/>
    </source>
</evidence>
<dbReference type="PANTHER" id="PTHR21060">
    <property type="entry name" value="ACETATE KINASE"/>
    <property type="match status" value="1"/>
</dbReference>
<dbReference type="GO" id="GO:0006083">
    <property type="term" value="P:acetate metabolic process"/>
    <property type="evidence" value="ECO:0007669"/>
    <property type="project" value="TreeGrafter"/>
</dbReference>
<feature type="active site" description="Proton donor/acceptor" evidence="6">
    <location>
        <position position="118"/>
    </location>
</feature>
<dbReference type="AlphaFoldDB" id="A0A8J3J484"/>
<dbReference type="SUPFAM" id="SSF53067">
    <property type="entry name" value="Actin-like ATPase domain"/>
    <property type="match status" value="2"/>
</dbReference>
<dbReference type="InterPro" id="IPR043129">
    <property type="entry name" value="ATPase_NBD"/>
</dbReference>
<comment type="catalytic activity">
    <reaction evidence="6">
        <text>acetate + ATP = acetyl phosphate + ADP</text>
        <dbReference type="Rhea" id="RHEA:11352"/>
        <dbReference type="ChEBI" id="CHEBI:22191"/>
        <dbReference type="ChEBI" id="CHEBI:30089"/>
        <dbReference type="ChEBI" id="CHEBI:30616"/>
        <dbReference type="ChEBI" id="CHEBI:456216"/>
        <dbReference type="EC" id="2.7.2.1"/>
    </reaction>
</comment>
<dbReference type="PANTHER" id="PTHR21060:SF15">
    <property type="entry name" value="ACETATE KINASE-RELATED"/>
    <property type="match status" value="1"/>
</dbReference>
<dbReference type="EMBL" id="BOMB01000043">
    <property type="protein sequence ID" value="GID15506.1"/>
    <property type="molecule type" value="Genomic_DNA"/>
</dbReference>
<keyword evidence="6" id="KW-0460">Magnesium</keyword>
<dbReference type="EC" id="2.7.2.1" evidence="6"/>
<keyword evidence="2 6" id="KW-0808">Transferase</keyword>
<keyword evidence="4 6" id="KW-0418">Kinase</keyword>
<dbReference type="PROSITE" id="PS01076">
    <property type="entry name" value="ACETATE_KINASE_2"/>
    <property type="match status" value="1"/>
</dbReference>
<organism evidence="8 9">
    <name type="scientific">Actinocatenispora rupis</name>
    <dbReference type="NCBI Taxonomy" id="519421"/>
    <lineage>
        <taxon>Bacteria</taxon>
        <taxon>Bacillati</taxon>
        <taxon>Actinomycetota</taxon>
        <taxon>Actinomycetes</taxon>
        <taxon>Micromonosporales</taxon>
        <taxon>Micromonosporaceae</taxon>
        <taxon>Actinocatenispora</taxon>
    </lineage>
</organism>
<dbReference type="GO" id="GO:0000287">
    <property type="term" value="F:magnesium ion binding"/>
    <property type="evidence" value="ECO:0007669"/>
    <property type="project" value="UniProtKB-UniRule"/>
</dbReference>
<evidence type="ECO:0000256" key="5">
    <source>
        <dbReference type="ARBA" id="ARBA00022840"/>
    </source>
</evidence>
<dbReference type="Pfam" id="PF00871">
    <property type="entry name" value="Acetate_kinase"/>
    <property type="match status" value="1"/>
</dbReference>
<reference evidence="8" key="1">
    <citation type="submission" date="2021-01" db="EMBL/GenBank/DDBJ databases">
        <title>Whole genome shotgun sequence of Actinocatenispora rupis NBRC 107355.</title>
        <authorList>
            <person name="Komaki H."/>
            <person name="Tamura T."/>
        </authorList>
    </citation>
    <scope>NUCLEOTIDE SEQUENCE</scope>
    <source>
        <strain evidence="8">NBRC 107355</strain>
    </source>
</reference>
<comment type="caution">
    <text evidence="8">The sequence shown here is derived from an EMBL/GenBank/DDBJ whole genome shotgun (WGS) entry which is preliminary data.</text>
</comment>
<evidence type="ECO:0000256" key="6">
    <source>
        <dbReference type="HAMAP-Rule" id="MF_00020"/>
    </source>
</evidence>
<dbReference type="PRINTS" id="PR00471">
    <property type="entry name" value="ACETATEKNASE"/>
</dbReference>
<keyword evidence="6" id="KW-0479">Metal-binding</keyword>
<feature type="site" description="Transition state stabilizer" evidence="6">
    <location>
        <position position="150"/>
    </location>
</feature>
<evidence type="ECO:0000313" key="9">
    <source>
        <dbReference type="Proteomes" id="UP000612808"/>
    </source>
</evidence>
<accession>A0A8J3J484</accession>
<comment type="caution">
    <text evidence="6">Lacks conserved residue(s) required for the propagation of feature annotation.</text>
</comment>
<gene>
    <name evidence="8" type="primary">ackA_2</name>
    <name evidence="6" type="synonym">ackA</name>
    <name evidence="8" type="ORF">Aru02nite_63950</name>
</gene>
<dbReference type="GO" id="GO:0005524">
    <property type="term" value="F:ATP binding"/>
    <property type="evidence" value="ECO:0007669"/>
    <property type="project" value="UniProtKB-KW"/>
</dbReference>
<dbReference type="GO" id="GO:0008776">
    <property type="term" value="F:acetate kinase activity"/>
    <property type="evidence" value="ECO:0007669"/>
    <property type="project" value="UniProtKB-UniRule"/>
</dbReference>
<feature type="binding site" evidence="6">
    <location>
        <position position="61"/>
    </location>
    <ligand>
        <name>substrate</name>
    </ligand>
</feature>
<keyword evidence="3 6" id="KW-0547">Nucleotide-binding</keyword>
<dbReference type="Proteomes" id="UP000612808">
    <property type="component" value="Unassembled WGS sequence"/>
</dbReference>
<evidence type="ECO:0000256" key="1">
    <source>
        <dbReference type="ARBA" id="ARBA00008748"/>
    </source>
</evidence>
<dbReference type="PIRSF" id="PIRSF000722">
    <property type="entry name" value="Acetate_prop_kin"/>
    <property type="match status" value="1"/>
</dbReference>
<keyword evidence="5 6" id="KW-0067">ATP-binding</keyword>
<dbReference type="InterPro" id="IPR023865">
    <property type="entry name" value="Aliphatic_acid_kinase_CS"/>
</dbReference>
<protein>
    <recommendedName>
        <fullName evidence="6">Acetate kinase</fullName>
        <ecNumber evidence="6">2.7.2.1</ecNumber>
    </recommendedName>
    <alternativeName>
        <fullName evidence="6">Acetokinase</fullName>
    </alternativeName>
</protein>
<comment type="similarity">
    <text evidence="1 6 7">Belongs to the acetokinase family.</text>
</comment>